<proteinExistence type="predicted"/>
<comment type="caution">
    <text evidence="1">The sequence shown here is derived from an EMBL/GenBank/DDBJ whole genome shotgun (WGS) entry which is preliminary data.</text>
</comment>
<keyword evidence="2" id="KW-1185">Reference proteome</keyword>
<reference evidence="1" key="1">
    <citation type="journal article" date="2020" name="BMC Genomics">
        <title>Correction to: Identification and distribution of gene clusters required for synthesis of sphingolipid metabolism inhibitors in diverse species of the filamentous fungus Fusarium.</title>
        <authorList>
            <person name="Kim H.S."/>
            <person name="Lohmar J.M."/>
            <person name="Busman M."/>
            <person name="Brown D.W."/>
            <person name="Naumann T.A."/>
            <person name="Divon H.H."/>
            <person name="Lysoe E."/>
            <person name="Uhlig S."/>
            <person name="Proctor R.H."/>
        </authorList>
    </citation>
    <scope>NUCLEOTIDE SEQUENCE</scope>
    <source>
        <strain evidence="1">NRRL 45417</strain>
    </source>
</reference>
<dbReference type="AlphaFoldDB" id="A0A8H4SRD5"/>
<evidence type="ECO:0000313" key="2">
    <source>
        <dbReference type="Proteomes" id="UP000604273"/>
    </source>
</evidence>
<dbReference type="OrthoDB" id="5093612at2759"/>
<dbReference type="Proteomes" id="UP000604273">
    <property type="component" value="Unassembled WGS sequence"/>
</dbReference>
<reference evidence="1" key="2">
    <citation type="submission" date="2020-05" db="EMBL/GenBank/DDBJ databases">
        <authorList>
            <person name="Kim H.-S."/>
            <person name="Proctor R.H."/>
            <person name="Brown D.W."/>
        </authorList>
    </citation>
    <scope>NUCLEOTIDE SEQUENCE</scope>
    <source>
        <strain evidence="1">NRRL 45417</strain>
    </source>
</reference>
<name>A0A8H4SRD5_9HYPO</name>
<sequence>MWSMAPDVSLQTLSAVDGLLAGLLYLNATRQAIAQSRTTKPFFPHNFQSWKYLEVIWINLENARQCLRTLVPSQGLEGIGLTPNSFVDPATFFQAAILSLRNTLIGQPPSALFDVLALYCLSHVVSSHLRGSHNSVICDARLCIDQWANTIIGYDHQQAFANLVQTLFPEIPNVALAPHFGDPATSDYRGPLHSVYHDTPFELPTVQDYDLISYPSGCSNAISDCISLPDSRCTEQAARNNSYVSNREIPLTRPQTSALLGPRGSALVTNLMLFLEQCGGLFQILSGRWVTAKHQYQHSPPSATLNQARTQCSDAVSCMQRMRQDGSFQDPPSMGILSIVDTFVQLRYLQTTQDVQEYMIIVGKVRRCKADDECGSTNVWSRKLCPIENL</sequence>
<accession>A0A8H4SRD5</accession>
<gene>
    <name evidence="1" type="ORF">FGADI_12869</name>
</gene>
<protein>
    <submittedName>
        <fullName evidence="1">Uncharacterized protein</fullName>
    </submittedName>
</protein>
<evidence type="ECO:0000313" key="1">
    <source>
        <dbReference type="EMBL" id="KAF4944156.1"/>
    </source>
</evidence>
<organism evidence="1 2">
    <name type="scientific">Fusarium gaditjirri</name>
    <dbReference type="NCBI Taxonomy" id="282569"/>
    <lineage>
        <taxon>Eukaryota</taxon>
        <taxon>Fungi</taxon>
        <taxon>Dikarya</taxon>
        <taxon>Ascomycota</taxon>
        <taxon>Pezizomycotina</taxon>
        <taxon>Sordariomycetes</taxon>
        <taxon>Hypocreomycetidae</taxon>
        <taxon>Hypocreales</taxon>
        <taxon>Nectriaceae</taxon>
        <taxon>Fusarium</taxon>
        <taxon>Fusarium nisikadoi species complex</taxon>
    </lineage>
</organism>
<dbReference type="EMBL" id="JABFAI010000456">
    <property type="protein sequence ID" value="KAF4944156.1"/>
    <property type="molecule type" value="Genomic_DNA"/>
</dbReference>